<keyword evidence="14" id="KW-1185">Reference proteome</keyword>
<evidence type="ECO:0000256" key="1">
    <source>
        <dbReference type="ARBA" id="ARBA00004127"/>
    </source>
</evidence>
<evidence type="ECO:0000256" key="7">
    <source>
        <dbReference type="ARBA" id="ARBA00023065"/>
    </source>
</evidence>
<dbReference type="GO" id="GO:0012505">
    <property type="term" value="C:endomembrane system"/>
    <property type="evidence" value="ECO:0007669"/>
    <property type="project" value="UniProtKB-SubCell"/>
</dbReference>
<evidence type="ECO:0000256" key="5">
    <source>
        <dbReference type="ARBA" id="ARBA00022989"/>
    </source>
</evidence>
<evidence type="ECO:0000256" key="6">
    <source>
        <dbReference type="ARBA" id="ARBA00023053"/>
    </source>
</evidence>
<evidence type="ECO:0000256" key="8">
    <source>
        <dbReference type="ARBA" id="ARBA00023136"/>
    </source>
</evidence>
<feature type="transmembrane region" description="Helical" evidence="11">
    <location>
        <begin position="42"/>
        <end position="62"/>
    </location>
</feature>
<protein>
    <recommendedName>
        <fullName evidence="12">Cation/H+ exchanger transmembrane domain-containing protein</fullName>
    </recommendedName>
</protein>
<evidence type="ECO:0000313" key="13">
    <source>
        <dbReference type="EMBL" id="CAF0884876.1"/>
    </source>
</evidence>
<dbReference type="GO" id="GO:0015386">
    <property type="term" value="F:potassium:proton antiporter activity"/>
    <property type="evidence" value="ECO:0007669"/>
    <property type="project" value="TreeGrafter"/>
</dbReference>
<dbReference type="PANTHER" id="PTHR10110">
    <property type="entry name" value="SODIUM/HYDROGEN EXCHANGER"/>
    <property type="match status" value="1"/>
</dbReference>
<gene>
    <name evidence="13" type="ORF">XAT740_LOCUS7196</name>
</gene>
<dbReference type="InterPro" id="IPR018422">
    <property type="entry name" value="Cation/H_exchanger_CPA1"/>
</dbReference>
<accession>A0A813YI56</accession>
<reference evidence="13" key="1">
    <citation type="submission" date="2021-02" db="EMBL/GenBank/DDBJ databases">
        <authorList>
            <person name="Nowell W R."/>
        </authorList>
    </citation>
    <scope>NUCLEOTIDE SEQUENCE</scope>
</reference>
<evidence type="ECO:0000256" key="9">
    <source>
        <dbReference type="ARBA" id="ARBA00023201"/>
    </source>
</evidence>
<feature type="compositionally biased region" description="Basic and acidic residues" evidence="10">
    <location>
        <begin position="228"/>
        <end position="242"/>
    </location>
</feature>
<dbReference type="AlphaFoldDB" id="A0A813YI56"/>
<dbReference type="Proteomes" id="UP000663828">
    <property type="component" value="Unassembled WGS sequence"/>
</dbReference>
<dbReference type="GO" id="GO:0015385">
    <property type="term" value="F:sodium:proton antiporter activity"/>
    <property type="evidence" value="ECO:0007669"/>
    <property type="project" value="InterPro"/>
</dbReference>
<feature type="region of interest" description="Disordered" evidence="10">
    <location>
        <begin position="227"/>
        <end position="268"/>
    </location>
</feature>
<keyword evidence="9" id="KW-0739">Sodium transport</keyword>
<feature type="compositionally biased region" description="Acidic residues" evidence="10">
    <location>
        <begin position="258"/>
        <end position="268"/>
    </location>
</feature>
<feature type="transmembrane region" description="Helical" evidence="11">
    <location>
        <begin position="115"/>
        <end position="140"/>
    </location>
</feature>
<keyword evidence="4 11" id="KW-0812">Transmembrane</keyword>
<comment type="subcellular location">
    <subcellularLocation>
        <location evidence="1">Endomembrane system</location>
        <topology evidence="1">Multi-pass membrane protein</topology>
    </subcellularLocation>
</comment>
<keyword evidence="3" id="KW-0050">Antiport</keyword>
<evidence type="ECO:0000256" key="11">
    <source>
        <dbReference type="SAM" id="Phobius"/>
    </source>
</evidence>
<keyword evidence="2" id="KW-0813">Transport</keyword>
<feature type="non-terminal residue" evidence="13">
    <location>
        <position position="1"/>
    </location>
</feature>
<sequence>SVGRQSITVLFRTIAFLAETCVFVYLGVGIFEYQHAFHPKLIFWTIVLTIIGRAAHVFPLSFMMNCFRSKKHRITFPMQLVMWFAGLRGAISYALSVHVGQYYGENEEELKRTLVTTTLVTVLFTIVALGGLTIPVVKYLRRHSSISQERSMESDDEPNLRTMMSKTIQFDELLNEDENYMNQRKHITNDDDIDNYEIHFANPNTMKGLEKFNEFYVKPLLVRKTSLKPHDERETREHDRKPLLSSSSNGKQALLLSNDDDDEDEEDDLLVVNQLRQENFPLKTINKNGKDKKQTNTAFHDT</sequence>
<name>A0A813YI56_ADIRI</name>
<comment type="caution">
    <text evidence="13">The sequence shown here is derived from an EMBL/GenBank/DDBJ whole genome shotgun (WGS) entry which is preliminary data.</text>
</comment>
<keyword evidence="7" id="KW-0406">Ion transport</keyword>
<dbReference type="GO" id="GO:0051453">
    <property type="term" value="P:regulation of intracellular pH"/>
    <property type="evidence" value="ECO:0007669"/>
    <property type="project" value="TreeGrafter"/>
</dbReference>
<dbReference type="Pfam" id="PF00999">
    <property type="entry name" value="Na_H_Exchanger"/>
    <property type="match status" value="1"/>
</dbReference>
<feature type="region of interest" description="Disordered" evidence="10">
    <location>
        <begin position="282"/>
        <end position="302"/>
    </location>
</feature>
<keyword evidence="8 11" id="KW-0472">Membrane</keyword>
<evidence type="ECO:0000313" key="14">
    <source>
        <dbReference type="Proteomes" id="UP000663828"/>
    </source>
</evidence>
<dbReference type="GO" id="GO:0098719">
    <property type="term" value="P:sodium ion import across plasma membrane"/>
    <property type="evidence" value="ECO:0007669"/>
    <property type="project" value="TreeGrafter"/>
</dbReference>
<proteinExistence type="predicted"/>
<keyword evidence="5 11" id="KW-1133">Transmembrane helix</keyword>
<evidence type="ECO:0000256" key="4">
    <source>
        <dbReference type="ARBA" id="ARBA00022692"/>
    </source>
</evidence>
<feature type="transmembrane region" description="Helical" evidence="11">
    <location>
        <begin position="9"/>
        <end position="30"/>
    </location>
</feature>
<dbReference type="PANTHER" id="PTHR10110:SF191">
    <property type="entry name" value="SODIUM_HYDROGEN EXCHANGER 8"/>
    <property type="match status" value="1"/>
</dbReference>
<feature type="domain" description="Cation/H+ exchanger transmembrane" evidence="12">
    <location>
        <begin position="12"/>
        <end position="138"/>
    </location>
</feature>
<feature type="transmembrane region" description="Helical" evidence="11">
    <location>
        <begin position="74"/>
        <end position="95"/>
    </location>
</feature>
<evidence type="ECO:0000259" key="12">
    <source>
        <dbReference type="Pfam" id="PF00999"/>
    </source>
</evidence>
<evidence type="ECO:0000256" key="3">
    <source>
        <dbReference type="ARBA" id="ARBA00022449"/>
    </source>
</evidence>
<feature type="compositionally biased region" description="Basic and acidic residues" evidence="10">
    <location>
        <begin position="288"/>
        <end position="302"/>
    </location>
</feature>
<keyword evidence="6" id="KW-0915">Sodium</keyword>
<dbReference type="EMBL" id="CAJNOR010000340">
    <property type="protein sequence ID" value="CAF0884876.1"/>
    <property type="molecule type" value="Genomic_DNA"/>
</dbReference>
<dbReference type="GO" id="GO:0005886">
    <property type="term" value="C:plasma membrane"/>
    <property type="evidence" value="ECO:0007669"/>
    <property type="project" value="TreeGrafter"/>
</dbReference>
<evidence type="ECO:0000256" key="10">
    <source>
        <dbReference type="SAM" id="MobiDB-lite"/>
    </source>
</evidence>
<dbReference type="InterPro" id="IPR006153">
    <property type="entry name" value="Cation/H_exchanger_TM"/>
</dbReference>
<organism evidence="13 14">
    <name type="scientific">Adineta ricciae</name>
    <name type="common">Rotifer</name>
    <dbReference type="NCBI Taxonomy" id="249248"/>
    <lineage>
        <taxon>Eukaryota</taxon>
        <taxon>Metazoa</taxon>
        <taxon>Spiralia</taxon>
        <taxon>Gnathifera</taxon>
        <taxon>Rotifera</taxon>
        <taxon>Eurotatoria</taxon>
        <taxon>Bdelloidea</taxon>
        <taxon>Adinetida</taxon>
        <taxon>Adinetidae</taxon>
        <taxon>Adineta</taxon>
    </lineage>
</organism>
<evidence type="ECO:0000256" key="2">
    <source>
        <dbReference type="ARBA" id="ARBA00022448"/>
    </source>
</evidence>